<name>A0ABQ8KL24_9APHY</name>
<keyword evidence="2" id="KW-1185">Reference proteome</keyword>
<dbReference type="GeneID" id="72000516"/>
<evidence type="ECO:0008006" key="3">
    <source>
        <dbReference type="Google" id="ProtNLM"/>
    </source>
</evidence>
<dbReference type="EMBL" id="JADCUA010000006">
    <property type="protein sequence ID" value="KAH9839014.1"/>
    <property type="molecule type" value="Genomic_DNA"/>
</dbReference>
<comment type="caution">
    <text evidence="1">The sequence shown here is derived from an EMBL/GenBank/DDBJ whole genome shotgun (WGS) entry which is preliminary data.</text>
</comment>
<dbReference type="Proteomes" id="UP000814176">
    <property type="component" value="Unassembled WGS sequence"/>
</dbReference>
<reference evidence="1 2" key="1">
    <citation type="journal article" date="2021" name="Environ. Microbiol.">
        <title>Gene family expansions and transcriptome signatures uncover fungal adaptations to wood decay.</title>
        <authorList>
            <person name="Hage H."/>
            <person name="Miyauchi S."/>
            <person name="Viragh M."/>
            <person name="Drula E."/>
            <person name="Min B."/>
            <person name="Chaduli D."/>
            <person name="Navarro D."/>
            <person name="Favel A."/>
            <person name="Norest M."/>
            <person name="Lesage-Meessen L."/>
            <person name="Balint B."/>
            <person name="Merenyi Z."/>
            <person name="de Eugenio L."/>
            <person name="Morin E."/>
            <person name="Martinez A.T."/>
            <person name="Baldrian P."/>
            <person name="Stursova M."/>
            <person name="Martinez M.J."/>
            <person name="Novotny C."/>
            <person name="Magnuson J.K."/>
            <person name="Spatafora J.W."/>
            <person name="Maurice S."/>
            <person name="Pangilinan J."/>
            <person name="Andreopoulos W."/>
            <person name="LaButti K."/>
            <person name="Hundley H."/>
            <person name="Na H."/>
            <person name="Kuo A."/>
            <person name="Barry K."/>
            <person name="Lipzen A."/>
            <person name="Henrissat B."/>
            <person name="Riley R."/>
            <person name="Ahrendt S."/>
            <person name="Nagy L.G."/>
            <person name="Grigoriev I.V."/>
            <person name="Martin F."/>
            <person name="Rosso M.N."/>
        </authorList>
    </citation>
    <scope>NUCLEOTIDE SEQUENCE [LARGE SCALE GENOMIC DNA]</scope>
    <source>
        <strain evidence="1 2">CIRM-BRFM 1785</strain>
    </source>
</reference>
<proteinExistence type="predicted"/>
<organism evidence="1 2">
    <name type="scientific">Rhodofomes roseus</name>
    <dbReference type="NCBI Taxonomy" id="34475"/>
    <lineage>
        <taxon>Eukaryota</taxon>
        <taxon>Fungi</taxon>
        <taxon>Dikarya</taxon>
        <taxon>Basidiomycota</taxon>
        <taxon>Agaricomycotina</taxon>
        <taxon>Agaricomycetes</taxon>
        <taxon>Polyporales</taxon>
        <taxon>Rhodofomes</taxon>
    </lineage>
</organism>
<protein>
    <recommendedName>
        <fullName evidence="3">SWIM-type domain-containing protein</fullName>
    </recommendedName>
</protein>
<accession>A0ABQ8KL24</accession>
<evidence type="ECO:0000313" key="2">
    <source>
        <dbReference type="Proteomes" id="UP000814176"/>
    </source>
</evidence>
<gene>
    <name evidence="1" type="ORF">C8Q71DRAFT_683262</name>
</gene>
<feature type="non-terminal residue" evidence="1">
    <location>
        <position position="197"/>
    </location>
</feature>
<evidence type="ECO:0000313" key="1">
    <source>
        <dbReference type="EMBL" id="KAH9839014.1"/>
    </source>
</evidence>
<dbReference type="RefSeq" id="XP_047780769.1">
    <property type="nucleotide sequence ID" value="XM_047919784.1"/>
</dbReference>
<sequence length="197" mass="21979">MIKTAKRYNVSFAAVKLSSAMKNALPIWYHLGAKRRLRLLNNTRVSDCLRERHGVTYVADLLGLAHRACFRAARLLSNDFIPSSCECAECRTDASRGCRHPLGCCKAAAHLLEQVRPKWHPEFEPIPDGLTLTSKRIEANAVALESEGETIFDPTLTSRGPVMEAVRVFVDPRVHDEPPAIRARSGRVVNDEEVTAY</sequence>